<reference evidence="7" key="1">
    <citation type="submission" date="2022-11" db="EMBL/GenBank/DDBJ databases">
        <authorList>
            <person name="Petersen C."/>
        </authorList>
    </citation>
    <scope>NUCLEOTIDE SEQUENCE</scope>
    <source>
        <strain evidence="7">IBT 26290</strain>
    </source>
</reference>
<evidence type="ECO:0000259" key="5">
    <source>
        <dbReference type="Pfam" id="PF14587"/>
    </source>
</evidence>
<dbReference type="PANTHER" id="PTHR11069">
    <property type="entry name" value="GLUCOSYLCERAMIDASE"/>
    <property type="match status" value="1"/>
</dbReference>
<dbReference type="InterPro" id="IPR013780">
    <property type="entry name" value="Glyco_hydro_b"/>
</dbReference>
<evidence type="ECO:0000313" key="8">
    <source>
        <dbReference type="Proteomes" id="UP001149163"/>
    </source>
</evidence>
<evidence type="ECO:0000259" key="6">
    <source>
        <dbReference type="Pfam" id="PF17189"/>
    </source>
</evidence>
<feature type="signal peptide" evidence="4">
    <location>
        <begin position="1"/>
        <end position="25"/>
    </location>
</feature>
<dbReference type="SUPFAM" id="SSF51445">
    <property type="entry name" value="(Trans)glycosidases"/>
    <property type="match status" value="1"/>
</dbReference>
<dbReference type="PANTHER" id="PTHR11069:SF23">
    <property type="entry name" value="LYSOSOMAL ACID GLUCOSYLCERAMIDASE"/>
    <property type="match status" value="1"/>
</dbReference>
<comment type="caution">
    <text evidence="7">The sequence shown here is derived from an EMBL/GenBank/DDBJ whole genome shotgun (WGS) entry which is preliminary data.</text>
</comment>
<dbReference type="RefSeq" id="XP_056538806.1">
    <property type="nucleotide sequence ID" value="XM_056692849.1"/>
</dbReference>
<proteinExistence type="inferred from homology"/>
<name>A0A9W9HKB5_9EURO</name>
<dbReference type="InterPro" id="IPR039514">
    <property type="entry name" value="6GAL-like"/>
</dbReference>
<dbReference type="OrthoDB" id="2012278at2759"/>
<dbReference type="InterPro" id="IPR017853">
    <property type="entry name" value="GH"/>
</dbReference>
<organism evidence="7 8">
    <name type="scientific">Penicillium canariense</name>
    <dbReference type="NCBI Taxonomy" id="189055"/>
    <lineage>
        <taxon>Eukaryota</taxon>
        <taxon>Fungi</taxon>
        <taxon>Dikarya</taxon>
        <taxon>Ascomycota</taxon>
        <taxon>Pezizomycotina</taxon>
        <taxon>Eurotiomycetes</taxon>
        <taxon>Eurotiomycetidae</taxon>
        <taxon>Eurotiales</taxon>
        <taxon>Aspergillaceae</taxon>
        <taxon>Penicillium</taxon>
    </lineage>
</organism>
<dbReference type="InterPro" id="IPR033452">
    <property type="entry name" value="GH30_C"/>
</dbReference>
<keyword evidence="8" id="KW-1185">Reference proteome</keyword>
<dbReference type="Pfam" id="PF17189">
    <property type="entry name" value="Glyco_hydro_30C"/>
    <property type="match status" value="1"/>
</dbReference>
<dbReference type="Pfam" id="PF14587">
    <property type="entry name" value="Glyco_hydr_30_2"/>
    <property type="match status" value="1"/>
</dbReference>
<dbReference type="GO" id="GO:0006680">
    <property type="term" value="P:glucosylceramide catabolic process"/>
    <property type="evidence" value="ECO:0007669"/>
    <property type="project" value="TreeGrafter"/>
</dbReference>
<feature type="domain" description="Glycosyl hydrolase family 30 beta sandwich" evidence="6">
    <location>
        <begin position="381"/>
        <end position="471"/>
    </location>
</feature>
<reference evidence="7" key="2">
    <citation type="journal article" date="2023" name="IMA Fungus">
        <title>Comparative genomic study of the Penicillium genus elucidates a diverse pangenome and 15 lateral gene transfer events.</title>
        <authorList>
            <person name="Petersen C."/>
            <person name="Sorensen T."/>
            <person name="Nielsen M.R."/>
            <person name="Sondergaard T.E."/>
            <person name="Sorensen J.L."/>
            <person name="Fitzpatrick D.A."/>
            <person name="Frisvad J.C."/>
            <person name="Nielsen K.L."/>
        </authorList>
    </citation>
    <scope>NUCLEOTIDE SEQUENCE</scope>
    <source>
        <strain evidence="7">IBT 26290</strain>
    </source>
</reference>
<dbReference type="Proteomes" id="UP001149163">
    <property type="component" value="Unassembled WGS sequence"/>
</dbReference>
<dbReference type="SUPFAM" id="SSF51011">
    <property type="entry name" value="Glycosyl hydrolase domain"/>
    <property type="match status" value="1"/>
</dbReference>
<dbReference type="Gene3D" id="3.20.20.80">
    <property type="entry name" value="Glycosidases"/>
    <property type="match status" value="1"/>
</dbReference>
<feature type="chain" id="PRO_5040942109" evidence="4">
    <location>
        <begin position="26"/>
        <end position="474"/>
    </location>
</feature>
<evidence type="ECO:0000256" key="3">
    <source>
        <dbReference type="ARBA" id="ARBA00022801"/>
    </source>
</evidence>
<evidence type="ECO:0000256" key="1">
    <source>
        <dbReference type="ARBA" id="ARBA00005382"/>
    </source>
</evidence>
<accession>A0A9W9HKB5</accession>
<keyword evidence="3 7" id="KW-0378">Hydrolase</keyword>
<gene>
    <name evidence="7" type="ORF">N7482_010725</name>
</gene>
<comment type="similarity">
    <text evidence="1">Belongs to the glycosyl hydrolase 30 family.</text>
</comment>
<dbReference type="Gene3D" id="2.60.40.1180">
    <property type="entry name" value="Golgi alpha-mannosidase II"/>
    <property type="match status" value="1"/>
</dbReference>
<dbReference type="EMBL" id="JAPQKN010000008">
    <property type="protein sequence ID" value="KAJ5151473.1"/>
    <property type="molecule type" value="Genomic_DNA"/>
</dbReference>
<feature type="domain" description="Endo-beta-1,6-galactanase-like" evidence="5">
    <location>
        <begin position="109"/>
        <end position="250"/>
    </location>
</feature>
<protein>
    <submittedName>
        <fullName evidence="7">Glycoside hydrolase family 5 protein</fullName>
    </submittedName>
</protein>
<keyword evidence="2 4" id="KW-0732">Signal</keyword>
<evidence type="ECO:0000256" key="2">
    <source>
        <dbReference type="ARBA" id="ARBA00022729"/>
    </source>
</evidence>
<sequence>MKSTFYSHALGLLGLSEVAFAVAAAASSSSVKINAGAKLQHVDGFGFSQAFTRAGQFQAADTAIQKQALDLLFSKESGAGFSIIRNWIPSSFDYTIEPNSPGSASAPPQYRWDGWDEGQLWFTKQAVSYGVKTIYADAWSAPGFMKTSGSEATAGYLCGTPGHDCATGDWRQAYADYLVQYVKFYGNEGLHITHLGFLNEPDFRASYSQMQISPNASEAISFIPVLHKTVDTAKLDVSITCCDATGWDKQSSYTDALVAAGMEHDLGVITAHMYSSDATYPLNTSLPTWLSEAGVGTSVGGFVPTWYNTGALNEGLSWASKIAKGFVDAGLSAYLYWEGFEIAQQQSASHLLDTTGTNNTVVLQSGIFHAFSMWSRFVRPGAHRVDTSGGSNLANVTTAAFQNQDKSVVVIFTNTGSADQPTDLVVPDHKAGSSAKAWLTDNTHKVEQTSVGRVRGDSIQVTIPAHSVVTVKFP</sequence>
<evidence type="ECO:0000256" key="4">
    <source>
        <dbReference type="SAM" id="SignalP"/>
    </source>
</evidence>
<dbReference type="GO" id="GO:0004348">
    <property type="term" value="F:glucosylceramidase activity"/>
    <property type="evidence" value="ECO:0007669"/>
    <property type="project" value="InterPro"/>
</dbReference>
<dbReference type="GeneID" id="81432025"/>
<evidence type="ECO:0000313" key="7">
    <source>
        <dbReference type="EMBL" id="KAJ5151473.1"/>
    </source>
</evidence>
<dbReference type="InterPro" id="IPR001139">
    <property type="entry name" value="Glyco_hydro_30"/>
</dbReference>
<dbReference type="AlphaFoldDB" id="A0A9W9HKB5"/>
<dbReference type="GO" id="GO:0016020">
    <property type="term" value="C:membrane"/>
    <property type="evidence" value="ECO:0007669"/>
    <property type="project" value="GOC"/>
</dbReference>